<dbReference type="AlphaFoldDB" id="A0A6S6ULC1"/>
<organism evidence="2">
    <name type="scientific">uncultured Aureispira sp</name>
    <dbReference type="NCBI Taxonomy" id="1331704"/>
    <lineage>
        <taxon>Bacteria</taxon>
        <taxon>Pseudomonadati</taxon>
        <taxon>Bacteroidota</taxon>
        <taxon>Saprospiria</taxon>
        <taxon>Saprospirales</taxon>
        <taxon>Saprospiraceae</taxon>
        <taxon>Aureispira</taxon>
        <taxon>environmental samples</taxon>
    </lineage>
</organism>
<name>A0A6S6ULC1_9BACT</name>
<evidence type="ECO:0008006" key="3">
    <source>
        <dbReference type="Google" id="ProtNLM"/>
    </source>
</evidence>
<accession>A0A6S6ULC1</accession>
<evidence type="ECO:0000313" key="2">
    <source>
        <dbReference type="EMBL" id="CAA6830052.1"/>
    </source>
</evidence>
<reference evidence="2" key="1">
    <citation type="submission" date="2020-01" db="EMBL/GenBank/DDBJ databases">
        <authorList>
            <person name="Meier V. D."/>
            <person name="Meier V D."/>
        </authorList>
    </citation>
    <scope>NUCLEOTIDE SEQUENCE</scope>
    <source>
        <strain evidence="2">HLG_WM_MAG_10</strain>
    </source>
</reference>
<feature type="chain" id="PRO_5028447406" description="Secretion system C-terminal sorting domain-containing protein" evidence="1">
    <location>
        <begin position="23"/>
        <end position="151"/>
    </location>
</feature>
<proteinExistence type="predicted"/>
<evidence type="ECO:0000256" key="1">
    <source>
        <dbReference type="SAM" id="SignalP"/>
    </source>
</evidence>
<dbReference type="EMBL" id="CACVAQ010000531">
    <property type="protein sequence ID" value="CAA6830052.1"/>
    <property type="molecule type" value="Genomic_DNA"/>
</dbReference>
<sequence length="151" mass="16777">MKSLLLVVVAMVVAVGSTFAFAPAQEDKMVAIVLMMDEGDDDQQIVATIYTSLMAAEKVAKVLDIEMIAEDEVNDDVFVFSLKSEEQRKLTMKLFDEEGYKTAAHRVLQVEDGNNYNALNVQSLEDGTYKFVIEDETGASKTKTIVINKEK</sequence>
<protein>
    <recommendedName>
        <fullName evidence="3">Secretion system C-terminal sorting domain-containing protein</fullName>
    </recommendedName>
</protein>
<keyword evidence="1" id="KW-0732">Signal</keyword>
<feature type="signal peptide" evidence="1">
    <location>
        <begin position="1"/>
        <end position="22"/>
    </location>
</feature>
<gene>
    <name evidence="2" type="ORF">HELGO_WM26408</name>
</gene>